<dbReference type="EMBL" id="MHFR01000068">
    <property type="protein sequence ID" value="OGW95233.1"/>
    <property type="molecule type" value="Genomic_DNA"/>
</dbReference>
<comment type="caution">
    <text evidence="3">The sequence shown here is derived from an EMBL/GenBank/DDBJ whole genome shotgun (WGS) entry which is preliminary data.</text>
</comment>
<evidence type="ECO:0000313" key="4">
    <source>
        <dbReference type="Proteomes" id="UP000178187"/>
    </source>
</evidence>
<dbReference type="InterPro" id="IPR021409">
    <property type="entry name" value="DUF3047"/>
</dbReference>
<proteinExistence type="predicted"/>
<evidence type="ECO:0000313" key="3">
    <source>
        <dbReference type="EMBL" id="OGW95233.1"/>
    </source>
</evidence>
<keyword evidence="2" id="KW-0472">Membrane</keyword>
<dbReference type="AlphaFoldDB" id="A0A1G1KQN3"/>
<gene>
    <name evidence="3" type="ORF">A3G33_04700</name>
</gene>
<accession>A0A1G1KQN3</accession>
<dbReference type="Proteomes" id="UP000178187">
    <property type="component" value="Unassembled WGS sequence"/>
</dbReference>
<reference evidence="3 4" key="1">
    <citation type="journal article" date="2016" name="Nat. Commun.">
        <title>Thousands of microbial genomes shed light on interconnected biogeochemical processes in an aquifer system.</title>
        <authorList>
            <person name="Anantharaman K."/>
            <person name="Brown C.T."/>
            <person name="Hug L.A."/>
            <person name="Sharon I."/>
            <person name="Castelle C.J."/>
            <person name="Probst A.J."/>
            <person name="Thomas B.C."/>
            <person name="Singh A."/>
            <person name="Wilkins M.J."/>
            <person name="Karaoz U."/>
            <person name="Brodie E.L."/>
            <person name="Williams K.H."/>
            <person name="Hubbard S.S."/>
            <person name="Banfield J.F."/>
        </authorList>
    </citation>
    <scope>NUCLEOTIDE SEQUENCE [LARGE SCALE GENOMIC DNA]</scope>
</reference>
<keyword evidence="2" id="KW-0812">Transmembrane</keyword>
<sequence length="317" mass="36239">MLKRRILIIFLVLCIAVFFFYILWSYGLILKPKSVPKNGASLMATGQLSRIDFNQPDELKNWKEYKSSGSTTYEIKPNPEGEMVLYAESHGKSSALCKEMRVSVQSNPQLIWEWRALKFPTNKENKTFGASKDSDYAGRVYVMFDGLNPLFSEIIQYIWDDHFPEGTQTSSPYTKRVKLLVVRSGPSSEWKTEKRDIVSDYKMLYGKTPKSNIRGIAVMTDSDDTGTDSALEVRYIGIEKSMEYLTKEAETEEKRKHKFDFLMKIVDTVKDIKLPKIEIPAASKISLPANPFKGLFRSKHTTQTELSSPRLPEPSES</sequence>
<protein>
    <recommendedName>
        <fullName evidence="5">DUF3047 domain-containing protein</fullName>
    </recommendedName>
</protein>
<evidence type="ECO:0000256" key="1">
    <source>
        <dbReference type="SAM" id="MobiDB-lite"/>
    </source>
</evidence>
<dbReference type="Pfam" id="PF11249">
    <property type="entry name" value="DUF3047"/>
    <property type="match status" value="1"/>
</dbReference>
<keyword evidence="2" id="KW-1133">Transmembrane helix</keyword>
<name>A0A1G1KQN3_9BACT</name>
<organism evidence="3 4">
    <name type="scientific">Candidatus Danuiimicrobium aquiferis</name>
    <dbReference type="NCBI Taxonomy" id="1801832"/>
    <lineage>
        <taxon>Bacteria</taxon>
        <taxon>Pseudomonadati</taxon>
        <taxon>Candidatus Omnitrophota</taxon>
        <taxon>Candidatus Danuiimicrobium</taxon>
    </lineage>
</organism>
<feature type="transmembrane region" description="Helical" evidence="2">
    <location>
        <begin position="7"/>
        <end position="29"/>
    </location>
</feature>
<evidence type="ECO:0008006" key="5">
    <source>
        <dbReference type="Google" id="ProtNLM"/>
    </source>
</evidence>
<feature type="region of interest" description="Disordered" evidence="1">
    <location>
        <begin position="298"/>
        <end position="317"/>
    </location>
</feature>
<evidence type="ECO:0000256" key="2">
    <source>
        <dbReference type="SAM" id="Phobius"/>
    </source>
</evidence>